<protein>
    <submittedName>
        <fullName evidence="1">Uncharacterized protein</fullName>
    </submittedName>
</protein>
<proteinExistence type="predicted"/>
<comment type="caution">
    <text evidence="1">The sequence shown here is derived from an EMBL/GenBank/DDBJ whole genome shotgun (WGS) entry which is preliminary data.</text>
</comment>
<gene>
    <name evidence="1" type="ORF">A0H81_09809</name>
</gene>
<evidence type="ECO:0000313" key="2">
    <source>
        <dbReference type="Proteomes" id="UP000092993"/>
    </source>
</evidence>
<dbReference type="Proteomes" id="UP000092993">
    <property type="component" value="Unassembled WGS sequence"/>
</dbReference>
<evidence type="ECO:0000313" key="1">
    <source>
        <dbReference type="EMBL" id="OBZ70385.1"/>
    </source>
</evidence>
<reference evidence="1 2" key="1">
    <citation type="submission" date="2016-03" db="EMBL/GenBank/DDBJ databases">
        <title>Whole genome sequencing of Grifola frondosa 9006-11.</title>
        <authorList>
            <person name="Min B."/>
            <person name="Park H."/>
            <person name="Kim J.-G."/>
            <person name="Cho H."/>
            <person name="Oh Y.-L."/>
            <person name="Kong W.-S."/>
            <person name="Choi I.-G."/>
        </authorList>
    </citation>
    <scope>NUCLEOTIDE SEQUENCE [LARGE SCALE GENOMIC DNA]</scope>
    <source>
        <strain evidence="1 2">9006-11</strain>
    </source>
</reference>
<dbReference type="EMBL" id="LUGG01000014">
    <property type="protein sequence ID" value="OBZ70385.1"/>
    <property type="molecule type" value="Genomic_DNA"/>
</dbReference>
<sequence>MGWCGSRFVRTDTKLLTASSACRNRFTLIVLMRVARARSVGGRSESPRRGSEIRQWTNESSRIRVFRRNEFGERIGGLAVTLFADVQRCTLGVINSVHAQSRALAQGMGSQGDPRTSSMLVVHQMWPR</sequence>
<accession>A0A1C7M0D3</accession>
<dbReference type="AlphaFoldDB" id="A0A1C7M0D3"/>
<name>A0A1C7M0D3_GRIFR</name>
<keyword evidence="2" id="KW-1185">Reference proteome</keyword>
<organism evidence="1 2">
    <name type="scientific">Grifola frondosa</name>
    <name type="common">Maitake</name>
    <name type="synonym">Polyporus frondosus</name>
    <dbReference type="NCBI Taxonomy" id="5627"/>
    <lineage>
        <taxon>Eukaryota</taxon>
        <taxon>Fungi</taxon>
        <taxon>Dikarya</taxon>
        <taxon>Basidiomycota</taxon>
        <taxon>Agaricomycotina</taxon>
        <taxon>Agaricomycetes</taxon>
        <taxon>Polyporales</taxon>
        <taxon>Grifolaceae</taxon>
        <taxon>Grifola</taxon>
    </lineage>
</organism>